<reference evidence="1 2" key="1">
    <citation type="journal article" date="2023" name="Nucleic Acids Res.">
        <title>The hologenome of Daphnia magna reveals possible DNA methylation and microbiome-mediated evolution of the host genome.</title>
        <authorList>
            <person name="Chaturvedi A."/>
            <person name="Li X."/>
            <person name="Dhandapani V."/>
            <person name="Marshall H."/>
            <person name="Kissane S."/>
            <person name="Cuenca-Cambronero M."/>
            <person name="Asole G."/>
            <person name="Calvet F."/>
            <person name="Ruiz-Romero M."/>
            <person name="Marangio P."/>
            <person name="Guigo R."/>
            <person name="Rago D."/>
            <person name="Mirbahai L."/>
            <person name="Eastwood N."/>
            <person name="Colbourne J.K."/>
            <person name="Zhou J."/>
            <person name="Mallon E."/>
            <person name="Orsini L."/>
        </authorList>
    </citation>
    <scope>NUCLEOTIDE SEQUENCE [LARGE SCALE GENOMIC DNA]</scope>
    <source>
        <strain evidence="1">LRV0_1</strain>
    </source>
</reference>
<protein>
    <submittedName>
        <fullName evidence="1">Uncharacterized protein</fullName>
    </submittedName>
</protein>
<proteinExistence type="predicted"/>
<name>A0ABR0B1X5_9CRUS</name>
<evidence type="ECO:0000313" key="2">
    <source>
        <dbReference type="Proteomes" id="UP001234178"/>
    </source>
</evidence>
<accession>A0ABR0B1X5</accession>
<evidence type="ECO:0000313" key="1">
    <source>
        <dbReference type="EMBL" id="KAK4035681.1"/>
    </source>
</evidence>
<comment type="caution">
    <text evidence="1">The sequence shown here is derived from an EMBL/GenBank/DDBJ whole genome shotgun (WGS) entry which is preliminary data.</text>
</comment>
<organism evidence="1 2">
    <name type="scientific">Daphnia magna</name>
    <dbReference type="NCBI Taxonomy" id="35525"/>
    <lineage>
        <taxon>Eukaryota</taxon>
        <taxon>Metazoa</taxon>
        <taxon>Ecdysozoa</taxon>
        <taxon>Arthropoda</taxon>
        <taxon>Crustacea</taxon>
        <taxon>Branchiopoda</taxon>
        <taxon>Diplostraca</taxon>
        <taxon>Cladocera</taxon>
        <taxon>Anomopoda</taxon>
        <taxon>Daphniidae</taxon>
        <taxon>Daphnia</taxon>
    </lineage>
</organism>
<dbReference type="Proteomes" id="UP001234178">
    <property type="component" value="Unassembled WGS sequence"/>
</dbReference>
<dbReference type="EMBL" id="JAOYFB010000040">
    <property type="protein sequence ID" value="KAK4035681.1"/>
    <property type="molecule type" value="Genomic_DNA"/>
</dbReference>
<sequence length="164" mass="18308">MIADSPFIIVLAPDDRGELVTSHGRQPNDFHILGIVVLRLLLEMMGDLYIQHPHIFDQIICSQQAPIEELLPSGSRESDCRKSSGGFRQQRIVAEQKTCFIFTSPVIREPGPQRREGKGSGWTQALLTRYNRSGEGYPTDPIVSIFDALPGLHIGTQTNQQDKP</sequence>
<keyword evidence="2" id="KW-1185">Reference proteome</keyword>
<gene>
    <name evidence="1" type="ORF">OUZ56_027766</name>
</gene>